<reference evidence="3" key="1">
    <citation type="submission" date="2021-03" db="EMBL/GenBank/DDBJ databases">
        <title>Genomic Encyclopedia of Type Strains, Phase IV (KMG-IV): sequencing the most valuable type-strain genomes for metagenomic binning, comparative biology and taxonomic classification.</title>
        <authorList>
            <person name="Goeker M."/>
        </authorList>
    </citation>
    <scope>NUCLEOTIDE SEQUENCE</scope>
    <source>
        <strain evidence="3">DSM 107338</strain>
    </source>
</reference>
<evidence type="ECO:0000256" key="2">
    <source>
        <dbReference type="SAM" id="SignalP"/>
    </source>
</evidence>
<evidence type="ECO:0000313" key="3">
    <source>
        <dbReference type="EMBL" id="MBP2076335.1"/>
    </source>
</evidence>
<organism evidence="3 4">
    <name type="scientific">Oceanobacillus polygoni</name>
    <dbReference type="NCBI Taxonomy" id="1235259"/>
    <lineage>
        <taxon>Bacteria</taxon>
        <taxon>Bacillati</taxon>
        <taxon>Bacillota</taxon>
        <taxon>Bacilli</taxon>
        <taxon>Bacillales</taxon>
        <taxon>Bacillaceae</taxon>
        <taxon>Oceanobacillus</taxon>
    </lineage>
</organism>
<dbReference type="RefSeq" id="WP_187773732.1">
    <property type="nucleotide sequence ID" value="NZ_PIJY01000026.1"/>
</dbReference>
<comment type="caution">
    <text evidence="3">The sequence shown here is derived from an EMBL/GenBank/DDBJ whole genome shotgun (WGS) entry which is preliminary data.</text>
</comment>
<dbReference type="EMBL" id="JAGGMB010000001">
    <property type="protein sequence ID" value="MBP2076335.1"/>
    <property type="molecule type" value="Genomic_DNA"/>
</dbReference>
<sequence>MKKVIILLSLALLLFFAQEGWVQSDPIEMATEEGVPPSNEKEPKPKCGE</sequence>
<keyword evidence="2" id="KW-0732">Signal</keyword>
<feature type="compositionally biased region" description="Basic and acidic residues" evidence="1">
    <location>
        <begin position="39"/>
        <end position="49"/>
    </location>
</feature>
<feature type="signal peptide" evidence="2">
    <location>
        <begin position="1"/>
        <end position="19"/>
    </location>
</feature>
<feature type="chain" id="PRO_5040765724" evidence="2">
    <location>
        <begin position="20"/>
        <end position="49"/>
    </location>
</feature>
<evidence type="ECO:0000313" key="4">
    <source>
        <dbReference type="Proteomes" id="UP001138793"/>
    </source>
</evidence>
<proteinExistence type="predicted"/>
<accession>A0A9X0YP12</accession>
<protein>
    <submittedName>
        <fullName evidence="3">Uncharacterized protein</fullName>
    </submittedName>
</protein>
<name>A0A9X0YP12_9BACI</name>
<feature type="region of interest" description="Disordered" evidence="1">
    <location>
        <begin position="28"/>
        <end position="49"/>
    </location>
</feature>
<dbReference type="AlphaFoldDB" id="A0A9X0YP12"/>
<dbReference type="Proteomes" id="UP001138793">
    <property type="component" value="Unassembled WGS sequence"/>
</dbReference>
<gene>
    <name evidence="3" type="ORF">J2Z64_000546</name>
</gene>
<evidence type="ECO:0000256" key="1">
    <source>
        <dbReference type="SAM" id="MobiDB-lite"/>
    </source>
</evidence>
<keyword evidence="4" id="KW-1185">Reference proteome</keyword>